<sequence>MDLNRTQSPNIQTPNNIDIRLPFRTIMPNGVPLDSINQGEQEVVRFDMFFEGGRWHQTLLLY</sequence>
<dbReference type="EMBL" id="SNRY01002349">
    <property type="protein sequence ID" value="KAA6325499.1"/>
    <property type="molecule type" value="Genomic_DNA"/>
</dbReference>
<comment type="caution">
    <text evidence="1">The sequence shown here is derived from an EMBL/GenBank/DDBJ whole genome shotgun (WGS) entry which is preliminary data.</text>
</comment>
<name>A0A5J4QW53_9ZZZZ</name>
<gene>
    <name evidence="1" type="ORF">EZS27_025299</name>
</gene>
<reference evidence="1" key="1">
    <citation type="submission" date="2019-03" db="EMBL/GenBank/DDBJ databases">
        <title>Single cell metagenomics reveals metabolic interactions within the superorganism composed of flagellate Streblomastix strix and complex community of Bacteroidetes bacteria on its surface.</title>
        <authorList>
            <person name="Treitli S.C."/>
            <person name="Kolisko M."/>
            <person name="Husnik F."/>
            <person name="Keeling P."/>
            <person name="Hampl V."/>
        </authorList>
    </citation>
    <scope>NUCLEOTIDE SEQUENCE</scope>
    <source>
        <strain evidence="1">STM</strain>
    </source>
</reference>
<evidence type="ECO:0000313" key="1">
    <source>
        <dbReference type="EMBL" id="KAA6325499.1"/>
    </source>
</evidence>
<organism evidence="1">
    <name type="scientific">termite gut metagenome</name>
    <dbReference type="NCBI Taxonomy" id="433724"/>
    <lineage>
        <taxon>unclassified sequences</taxon>
        <taxon>metagenomes</taxon>
        <taxon>organismal metagenomes</taxon>
    </lineage>
</organism>
<protein>
    <submittedName>
        <fullName evidence="1">Uncharacterized protein</fullName>
    </submittedName>
</protein>
<dbReference type="AlphaFoldDB" id="A0A5J4QW53"/>
<proteinExistence type="predicted"/>
<accession>A0A5J4QW53</accession>